<gene>
    <name evidence="2" type="ORF">A2786_05845</name>
</gene>
<keyword evidence="1" id="KW-0472">Membrane</keyword>
<sequence>MPGVELPAVIEGGVWGIAKLFVLLGLLLYLAFAVVVIREVKLMTRTVAGKLDSMIHLVAWAHFALSVGLFLLALLAL</sequence>
<evidence type="ECO:0000313" key="3">
    <source>
        <dbReference type="Proteomes" id="UP000179233"/>
    </source>
</evidence>
<dbReference type="AlphaFoldDB" id="A0A1G1VUG2"/>
<organism evidence="2 3">
    <name type="scientific">Candidatus Chisholmbacteria bacterium RIFCSPHIGHO2_01_FULL_52_32</name>
    <dbReference type="NCBI Taxonomy" id="1797591"/>
    <lineage>
        <taxon>Bacteria</taxon>
        <taxon>Candidatus Chisholmiibacteriota</taxon>
    </lineage>
</organism>
<reference evidence="2 3" key="1">
    <citation type="journal article" date="2016" name="Nat. Commun.">
        <title>Thousands of microbial genomes shed light on interconnected biogeochemical processes in an aquifer system.</title>
        <authorList>
            <person name="Anantharaman K."/>
            <person name="Brown C.T."/>
            <person name="Hug L.A."/>
            <person name="Sharon I."/>
            <person name="Castelle C.J."/>
            <person name="Probst A.J."/>
            <person name="Thomas B.C."/>
            <person name="Singh A."/>
            <person name="Wilkins M.J."/>
            <person name="Karaoz U."/>
            <person name="Brodie E.L."/>
            <person name="Williams K.H."/>
            <person name="Hubbard S.S."/>
            <person name="Banfield J.F."/>
        </authorList>
    </citation>
    <scope>NUCLEOTIDE SEQUENCE [LARGE SCALE GENOMIC DNA]</scope>
</reference>
<feature type="transmembrane region" description="Helical" evidence="1">
    <location>
        <begin position="12"/>
        <end position="37"/>
    </location>
</feature>
<dbReference type="EMBL" id="MHCJ01000001">
    <property type="protein sequence ID" value="OGY19029.1"/>
    <property type="molecule type" value="Genomic_DNA"/>
</dbReference>
<name>A0A1G1VUG2_9BACT</name>
<proteinExistence type="predicted"/>
<comment type="caution">
    <text evidence="2">The sequence shown here is derived from an EMBL/GenBank/DDBJ whole genome shotgun (WGS) entry which is preliminary data.</text>
</comment>
<dbReference type="Pfam" id="PF18901">
    <property type="entry name" value="DUF5657"/>
    <property type="match status" value="1"/>
</dbReference>
<accession>A0A1G1VUG2</accession>
<evidence type="ECO:0000256" key="1">
    <source>
        <dbReference type="SAM" id="Phobius"/>
    </source>
</evidence>
<feature type="transmembrane region" description="Helical" evidence="1">
    <location>
        <begin position="57"/>
        <end position="76"/>
    </location>
</feature>
<keyword evidence="1" id="KW-1133">Transmembrane helix</keyword>
<evidence type="ECO:0000313" key="2">
    <source>
        <dbReference type="EMBL" id="OGY19029.1"/>
    </source>
</evidence>
<protein>
    <submittedName>
        <fullName evidence="2">Uncharacterized protein</fullName>
    </submittedName>
</protein>
<keyword evidence="1" id="KW-0812">Transmembrane</keyword>
<dbReference type="InterPro" id="IPR043716">
    <property type="entry name" value="DUF5657"/>
</dbReference>
<dbReference type="Proteomes" id="UP000179233">
    <property type="component" value="Unassembled WGS sequence"/>
</dbReference>